<accession>A0A016TR76</accession>
<dbReference type="EMBL" id="JARK01001420">
    <property type="protein sequence ID" value="EYC05137.1"/>
    <property type="molecule type" value="Genomic_DNA"/>
</dbReference>
<dbReference type="Pfam" id="PF01073">
    <property type="entry name" value="3Beta_HSD"/>
    <property type="match status" value="1"/>
</dbReference>
<dbReference type="InterPro" id="IPR002225">
    <property type="entry name" value="3Beta_OHSteriod_DH/Estase"/>
</dbReference>
<organism evidence="2 3">
    <name type="scientific">Ancylostoma ceylanicum</name>
    <dbReference type="NCBI Taxonomy" id="53326"/>
    <lineage>
        <taxon>Eukaryota</taxon>
        <taxon>Metazoa</taxon>
        <taxon>Ecdysozoa</taxon>
        <taxon>Nematoda</taxon>
        <taxon>Chromadorea</taxon>
        <taxon>Rhabditida</taxon>
        <taxon>Rhabditina</taxon>
        <taxon>Rhabditomorpha</taxon>
        <taxon>Strongyloidea</taxon>
        <taxon>Ancylostomatidae</taxon>
        <taxon>Ancylostomatinae</taxon>
        <taxon>Ancylostoma</taxon>
    </lineage>
</organism>
<protein>
    <recommendedName>
        <fullName evidence="1">3-beta hydroxysteroid dehydrogenase/isomerase domain-containing protein</fullName>
    </recommendedName>
</protein>
<dbReference type="OrthoDB" id="202470at2759"/>
<dbReference type="SUPFAM" id="SSF51735">
    <property type="entry name" value="NAD(P)-binding Rossmann-fold domains"/>
    <property type="match status" value="1"/>
</dbReference>
<reference evidence="3" key="1">
    <citation type="journal article" date="2015" name="Nat. Genet.">
        <title>The genome and transcriptome of the zoonotic hookworm Ancylostoma ceylanicum identify infection-specific gene families.</title>
        <authorList>
            <person name="Schwarz E.M."/>
            <person name="Hu Y."/>
            <person name="Antoshechkin I."/>
            <person name="Miller M.M."/>
            <person name="Sternberg P.W."/>
            <person name="Aroian R.V."/>
        </authorList>
    </citation>
    <scope>NUCLEOTIDE SEQUENCE</scope>
    <source>
        <strain evidence="3">HY135</strain>
    </source>
</reference>
<dbReference type="GO" id="GO:0016616">
    <property type="term" value="F:oxidoreductase activity, acting on the CH-OH group of donors, NAD or NADP as acceptor"/>
    <property type="evidence" value="ECO:0007669"/>
    <property type="project" value="InterPro"/>
</dbReference>
<keyword evidence="3" id="KW-1185">Reference proteome</keyword>
<dbReference type="GO" id="GO:0006694">
    <property type="term" value="P:steroid biosynthetic process"/>
    <property type="evidence" value="ECO:0007669"/>
    <property type="project" value="InterPro"/>
</dbReference>
<proteinExistence type="predicted"/>
<dbReference type="AlphaFoldDB" id="A0A016TR76"/>
<dbReference type="Gene3D" id="3.40.50.720">
    <property type="entry name" value="NAD(P)-binding Rossmann-like Domain"/>
    <property type="match status" value="1"/>
</dbReference>
<gene>
    <name evidence="2" type="primary">Acey_s0084.g1797</name>
    <name evidence="2" type="ORF">Y032_0084g1797</name>
</gene>
<comment type="caution">
    <text evidence="2">The sequence shown here is derived from an EMBL/GenBank/DDBJ whole genome shotgun (WGS) entry which is preliminary data.</text>
</comment>
<sequence>MALVSQMFATLRSRMDVVAVTGGSGLTGRFVVDRLLKCGRYKEIRIIDRVPSSRTELHIIHINTSRGAD</sequence>
<dbReference type="Proteomes" id="UP000024635">
    <property type="component" value="Unassembled WGS sequence"/>
</dbReference>
<dbReference type="InterPro" id="IPR036291">
    <property type="entry name" value="NAD(P)-bd_dom_sf"/>
</dbReference>
<evidence type="ECO:0000313" key="2">
    <source>
        <dbReference type="EMBL" id="EYC05137.1"/>
    </source>
</evidence>
<name>A0A016TR76_9BILA</name>
<evidence type="ECO:0000313" key="3">
    <source>
        <dbReference type="Proteomes" id="UP000024635"/>
    </source>
</evidence>
<evidence type="ECO:0000259" key="1">
    <source>
        <dbReference type="Pfam" id="PF01073"/>
    </source>
</evidence>
<feature type="domain" description="3-beta hydroxysteroid dehydrogenase/isomerase" evidence="1">
    <location>
        <begin position="19"/>
        <end position="55"/>
    </location>
</feature>
<dbReference type="STRING" id="53326.A0A016TR76"/>